<proteinExistence type="predicted"/>
<comment type="caution">
    <text evidence="1">The sequence shown here is derived from an EMBL/GenBank/DDBJ whole genome shotgun (WGS) entry which is preliminary data.</text>
</comment>
<protein>
    <submittedName>
        <fullName evidence="1">Uncharacterized protein</fullName>
    </submittedName>
</protein>
<accession>A0A0F9PAG9</accession>
<dbReference type="EMBL" id="LAZR01006680">
    <property type="protein sequence ID" value="KKM90367.1"/>
    <property type="molecule type" value="Genomic_DNA"/>
</dbReference>
<dbReference type="AlphaFoldDB" id="A0A0F9PAG9"/>
<reference evidence="1" key="1">
    <citation type="journal article" date="2015" name="Nature">
        <title>Complex archaea that bridge the gap between prokaryotes and eukaryotes.</title>
        <authorList>
            <person name="Spang A."/>
            <person name="Saw J.H."/>
            <person name="Jorgensen S.L."/>
            <person name="Zaremba-Niedzwiedzka K."/>
            <person name="Martijn J."/>
            <person name="Lind A.E."/>
            <person name="van Eijk R."/>
            <person name="Schleper C."/>
            <person name="Guy L."/>
            <person name="Ettema T.J."/>
        </authorList>
    </citation>
    <scope>NUCLEOTIDE SEQUENCE</scope>
</reference>
<sequence length="73" mass="8438">MSDSKKPKLSEIKARYKTTRSRQRGFLTEDYFYLLDLISRMGKRLKIASPYIASGCQCQGCQETRALLSEIKE</sequence>
<gene>
    <name evidence="1" type="ORF">LCGC14_1239330</name>
</gene>
<name>A0A0F9PAG9_9ZZZZ</name>
<organism evidence="1">
    <name type="scientific">marine sediment metagenome</name>
    <dbReference type="NCBI Taxonomy" id="412755"/>
    <lineage>
        <taxon>unclassified sequences</taxon>
        <taxon>metagenomes</taxon>
        <taxon>ecological metagenomes</taxon>
    </lineage>
</organism>
<evidence type="ECO:0000313" key="1">
    <source>
        <dbReference type="EMBL" id="KKM90367.1"/>
    </source>
</evidence>